<accession>A0A0F8ZQ31</accession>
<evidence type="ECO:0000313" key="2">
    <source>
        <dbReference type="EMBL" id="KKK95977.1"/>
    </source>
</evidence>
<name>A0A0F8ZQ31_9ZZZZ</name>
<organism evidence="2">
    <name type="scientific">marine sediment metagenome</name>
    <dbReference type="NCBI Taxonomy" id="412755"/>
    <lineage>
        <taxon>unclassified sequences</taxon>
        <taxon>metagenomes</taxon>
        <taxon>ecological metagenomes</taxon>
    </lineage>
</organism>
<dbReference type="Pfam" id="PF20274">
    <property type="entry name" value="cREC_REC"/>
    <property type="match status" value="1"/>
</dbReference>
<sequence>MKLFVDDIRREPKGWHRAQTVTEALRILDKEIVDEISLDHDVSCFTPATGCTHSSGETFMAVAYYLRIMKDRPRIRIHTGNFTAGRNMAALLNIPYDDYKYDERDYD</sequence>
<proteinExistence type="predicted"/>
<dbReference type="AlphaFoldDB" id="A0A0F8ZQ31"/>
<feature type="domain" description="Cyclic-phosphate processing Receiver" evidence="1">
    <location>
        <begin position="1"/>
        <end position="93"/>
    </location>
</feature>
<evidence type="ECO:0000259" key="1">
    <source>
        <dbReference type="Pfam" id="PF20274"/>
    </source>
</evidence>
<dbReference type="EMBL" id="LAZR01046680">
    <property type="protein sequence ID" value="KKK95977.1"/>
    <property type="molecule type" value="Genomic_DNA"/>
</dbReference>
<reference evidence="2" key="1">
    <citation type="journal article" date="2015" name="Nature">
        <title>Complex archaea that bridge the gap between prokaryotes and eukaryotes.</title>
        <authorList>
            <person name="Spang A."/>
            <person name="Saw J.H."/>
            <person name="Jorgensen S.L."/>
            <person name="Zaremba-Niedzwiedzka K."/>
            <person name="Martijn J."/>
            <person name="Lind A.E."/>
            <person name="van Eijk R."/>
            <person name="Schleper C."/>
            <person name="Guy L."/>
            <person name="Ettema T.J."/>
        </authorList>
    </citation>
    <scope>NUCLEOTIDE SEQUENCE</scope>
</reference>
<protein>
    <recommendedName>
        <fullName evidence="1">Cyclic-phosphate processing Receiver domain-containing protein</fullName>
    </recommendedName>
</protein>
<gene>
    <name evidence="2" type="ORF">LCGC14_2667390</name>
</gene>
<dbReference type="InterPro" id="IPR046909">
    <property type="entry name" value="cREC_REC"/>
</dbReference>
<comment type="caution">
    <text evidence="2">The sequence shown here is derived from an EMBL/GenBank/DDBJ whole genome shotgun (WGS) entry which is preliminary data.</text>
</comment>